<feature type="region of interest" description="Disordered" evidence="2">
    <location>
        <begin position="556"/>
        <end position="636"/>
    </location>
</feature>
<feature type="compositionally biased region" description="Low complexity" evidence="2">
    <location>
        <begin position="625"/>
        <end position="634"/>
    </location>
</feature>
<feature type="compositionally biased region" description="Low complexity" evidence="2">
    <location>
        <begin position="357"/>
        <end position="385"/>
    </location>
</feature>
<feature type="compositionally biased region" description="Polar residues" evidence="2">
    <location>
        <begin position="1095"/>
        <end position="1108"/>
    </location>
</feature>
<feature type="region of interest" description="Disordered" evidence="2">
    <location>
        <begin position="233"/>
        <end position="265"/>
    </location>
</feature>
<feature type="compositionally biased region" description="Polar residues" evidence="2">
    <location>
        <begin position="979"/>
        <end position="993"/>
    </location>
</feature>
<keyword evidence="1" id="KW-0175">Coiled coil</keyword>
<organism evidence="3">
    <name type="scientific">Schistocephalus solidus</name>
    <name type="common">Tapeworm</name>
    <dbReference type="NCBI Taxonomy" id="70667"/>
    <lineage>
        <taxon>Eukaryota</taxon>
        <taxon>Metazoa</taxon>
        <taxon>Spiralia</taxon>
        <taxon>Lophotrochozoa</taxon>
        <taxon>Platyhelminthes</taxon>
        <taxon>Cestoda</taxon>
        <taxon>Eucestoda</taxon>
        <taxon>Diphyllobothriidea</taxon>
        <taxon>Diphyllobothriidae</taxon>
        <taxon>Schistocephalus</taxon>
    </lineage>
</organism>
<feature type="compositionally biased region" description="Low complexity" evidence="2">
    <location>
        <begin position="961"/>
        <end position="972"/>
    </location>
</feature>
<protein>
    <submittedName>
        <fullName evidence="3">Uncharacterized protein</fullName>
    </submittedName>
</protein>
<feature type="region of interest" description="Disordered" evidence="2">
    <location>
        <begin position="728"/>
        <end position="749"/>
    </location>
</feature>
<evidence type="ECO:0000256" key="2">
    <source>
        <dbReference type="SAM" id="MobiDB-lite"/>
    </source>
</evidence>
<dbReference type="AlphaFoldDB" id="A0A0V0J427"/>
<sequence length="1130" mass="120252">MSRQPTPSQTVTPIHALSGGVPKPIQIVQPLQSSATACMSSSDCPSPQPSCTASAVLHTATQPFSQPVVQPSVALMTSPVSGSLTPYLPTTAAATFTPVTFSMLPSLAQPSLVARPQTTHVQQNSDSCRPKAGMMTPSYIYQGVSMGQQIVLTNPGTGGIFLAQPQNMTSISSPYMIASNQQLQTTPHMLSIAPGQLMRGPMQLGTMAVVLPPAGNPAAATPANFIQVPEHRFLQSGPPASSSPSLPGLTAGSSSVQTVAPATTTTTSAAANTTVASSHQPLHPPQTTCAVLTACQPTAGSSSPSSAVQQPLLSRYFSQVPPGMTLTRLPNGALALAPICQPTPPFAPPQVSRGTVPPSLYPQQQQQPSIAPAPASGTPSTPSTAEVMRQLELQIGELRRLTHPTAQQASRLTDLVKARDQLKAAVAAGVRVARPAVPSGPPSNPRPRPALQPRPIVLTPAVRSEVMELLRQKNLYPIKTACDMRNTVLVEFRLNNQGYKVHLTRAEKAQLESLLLSEPAQRQAEILIFYQQEQAALFAARFAEVAAAQCRTSAPRSPSITCNSVTSIQPPTPSLQTSQAQSQQRLMMPSGALLPGAGHVGQPPRLQPPFASTPPLPLARPPNGAPTAGTAAAPHSQPVHILQTRLTSATPVGMCMLTRVNNPTAAVLISPQSANPAVRPTQAASVSSASAPSAASVIRPPALTVQQASRMTNLRSMLHADHRRAVVRPTVTAADTEDGDKEKKEKQLPTPEELLELLLPYHTFQDLDNTPQAMEKVDTILEKALNQLNKRKRQTESAVASIMYSEKWRRVDFDYADRLVVSKMALDLDRDIFTAEKAACESFLAALDREYPPVSSGLTEGVSPSAKPKSFRELLESAHFQPLTFDEAGNARPASIPPTDTVTEVEGATEKRNATEEEVTPVTGANEGENAPIAGTPYSDAHPPSPLPNGVPSFSVPEQTPSASSPSNPPSLSDHRSEASSSTKQPQQRQPQNGLRRGLASEDEEEEDEEAMQFLIQSRENTSAKYTDVAPDVRWPEWTPDDDVDNCQELDMTSIAEDTVEEEEEDVEESEALCRGLKGTWTPCSFSLPNGVTDPSTVRSRSCLTSGDQGAELQHSEDPDLDAAIRSIIG</sequence>
<feature type="compositionally biased region" description="Low complexity" evidence="2">
    <location>
        <begin position="236"/>
        <end position="265"/>
    </location>
</feature>
<feature type="compositionally biased region" description="Polar residues" evidence="2">
    <location>
        <begin position="1015"/>
        <end position="1025"/>
    </location>
</feature>
<feature type="region of interest" description="Disordered" evidence="2">
    <location>
        <begin position="1095"/>
        <end position="1122"/>
    </location>
</feature>
<feature type="region of interest" description="Disordered" evidence="2">
    <location>
        <begin position="886"/>
        <end position="1046"/>
    </location>
</feature>
<feature type="compositionally biased region" description="Acidic residues" evidence="2">
    <location>
        <begin position="1001"/>
        <end position="1011"/>
    </location>
</feature>
<feature type="compositionally biased region" description="Polar residues" evidence="2">
    <location>
        <begin position="556"/>
        <end position="585"/>
    </location>
</feature>
<reference evidence="3" key="1">
    <citation type="submission" date="2016-01" db="EMBL/GenBank/DDBJ databases">
        <title>Reference transcriptome for the parasite Schistocephalus solidus: insights into the molecular evolution of parasitism.</title>
        <authorList>
            <person name="Hebert F.O."/>
            <person name="Grambauer S."/>
            <person name="Barber I."/>
            <person name="Landry C.R."/>
            <person name="Aubin-Horth N."/>
        </authorList>
    </citation>
    <scope>NUCLEOTIDE SEQUENCE</scope>
</reference>
<feature type="compositionally biased region" description="Pro residues" evidence="2">
    <location>
        <begin position="605"/>
        <end position="624"/>
    </location>
</feature>
<feature type="region of interest" description="Disordered" evidence="2">
    <location>
        <begin position="345"/>
        <end position="385"/>
    </location>
</feature>
<proteinExistence type="predicted"/>
<feature type="coiled-coil region" evidence="1">
    <location>
        <begin position="1053"/>
        <end position="1080"/>
    </location>
</feature>
<evidence type="ECO:0000256" key="1">
    <source>
        <dbReference type="SAM" id="Coils"/>
    </source>
</evidence>
<dbReference type="EMBL" id="GEEE01002761">
    <property type="protein sequence ID" value="JAP60464.1"/>
    <property type="molecule type" value="Transcribed_RNA"/>
</dbReference>
<name>A0A0V0J427_SCHSO</name>
<accession>A0A0V0J427</accession>
<evidence type="ECO:0000313" key="3">
    <source>
        <dbReference type="EMBL" id="JAP60464.1"/>
    </source>
</evidence>
<gene>
    <name evidence="3" type="ORF">TR135080</name>
</gene>